<dbReference type="EMBL" id="KB468113">
    <property type="protein sequence ID" value="PCH40947.1"/>
    <property type="molecule type" value="Genomic_DNA"/>
</dbReference>
<sequence>MQSKEKEVKQQLVWCDIRRASHRPQQEASTSKKQSCPRAGASGPICISEPEACTLSWQHRGPAAQQTGARVHVVQSAEEPPRAILRASGPRPRPAKHTASAPRWRPAPSPCLLARRVGDGLRARSVGGGRRCPRSPRHVPRGRPVLPPGYRARRAAAERTFARAGTSLVYCAGPAGPRRPGRFAAEHARTNGSRNYSGPTYVRELLGARMNNVAQSAHRDCARADRIAIPRVRARARRGTDDVRWPVRGPSARPSPRARAWAGLGALRGKLMVWYGPARAHPRSRFALAPTRVGAGAAPCAAQIYARRAWARARGVLLCAHTLPVADGACTRAGRRHVRRLLLRSVAPAQTRRAYLHLRGQSALERCSEWTPRSAFGAVPTYGGL</sequence>
<evidence type="ECO:0000256" key="1">
    <source>
        <dbReference type="SAM" id="MobiDB-lite"/>
    </source>
</evidence>
<keyword evidence="3" id="KW-1185">Reference proteome</keyword>
<organism evidence="2 3">
    <name type="scientific">Wolfiporia cocos (strain MD-104)</name>
    <name type="common">Brown rot fungus</name>
    <dbReference type="NCBI Taxonomy" id="742152"/>
    <lineage>
        <taxon>Eukaryota</taxon>
        <taxon>Fungi</taxon>
        <taxon>Dikarya</taxon>
        <taxon>Basidiomycota</taxon>
        <taxon>Agaricomycotina</taxon>
        <taxon>Agaricomycetes</taxon>
        <taxon>Polyporales</taxon>
        <taxon>Phaeolaceae</taxon>
        <taxon>Wolfiporia</taxon>
    </lineage>
</organism>
<feature type="region of interest" description="Disordered" evidence="1">
    <location>
        <begin position="123"/>
        <end position="148"/>
    </location>
</feature>
<gene>
    <name evidence="2" type="ORF">WOLCODRAFT_150970</name>
</gene>
<name>A0A2H3JXQ2_WOLCO</name>
<feature type="region of interest" description="Disordered" evidence="1">
    <location>
        <begin position="1"/>
        <end position="41"/>
    </location>
</feature>
<evidence type="ECO:0000313" key="2">
    <source>
        <dbReference type="EMBL" id="PCH40947.1"/>
    </source>
</evidence>
<dbReference type="AlphaFoldDB" id="A0A2H3JXQ2"/>
<feature type="compositionally biased region" description="Basic residues" evidence="1">
    <location>
        <begin position="131"/>
        <end position="141"/>
    </location>
</feature>
<protein>
    <submittedName>
        <fullName evidence="2">Uncharacterized protein</fullName>
    </submittedName>
</protein>
<dbReference type="Proteomes" id="UP000218811">
    <property type="component" value="Unassembled WGS sequence"/>
</dbReference>
<reference evidence="2 3" key="1">
    <citation type="journal article" date="2012" name="Science">
        <title>The Paleozoic origin of enzymatic lignin decomposition reconstructed from 31 fungal genomes.</title>
        <authorList>
            <person name="Floudas D."/>
            <person name="Binder M."/>
            <person name="Riley R."/>
            <person name="Barry K."/>
            <person name="Blanchette R.A."/>
            <person name="Henrissat B."/>
            <person name="Martinez A.T."/>
            <person name="Otillar R."/>
            <person name="Spatafora J.W."/>
            <person name="Yadav J.S."/>
            <person name="Aerts A."/>
            <person name="Benoit I."/>
            <person name="Boyd A."/>
            <person name="Carlson A."/>
            <person name="Copeland A."/>
            <person name="Coutinho P.M."/>
            <person name="de Vries R.P."/>
            <person name="Ferreira P."/>
            <person name="Findley K."/>
            <person name="Foster B."/>
            <person name="Gaskell J."/>
            <person name="Glotzer D."/>
            <person name="Gorecki P."/>
            <person name="Heitman J."/>
            <person name="Hesse C."/>
            <person name="Hori C."/>
            <person name="Igarashi K."/>
            <person name="Jurgens J.A."/>
            <person name="Kallen N."/>
            <person name="Kersten P."/>
            <person name="Kohler A."/>
            <person name="Kuees U."/>
            <person name="Kumar T.K.A."/>
            <person name="Kuo A."/>
            <person name="LaButti K."/>
            <person name="Larrondo L.F."/>
            <person name="Lindquist E."/>
            <person name="Ling A."/>
            <person name="Lombard V."/>
            <person name="Lucas S."/>
            <person name="Lundell T."/>
            <person name="Martin R."/>
            <person name="McLaughlin D.J."/>
            <person name="Morgenstern I."/>
            <person name="Morin E."/>
            <person name="Murat C."/>
            <person name="Nagy L.G."/>
            <person name="Nolan M."/>
            <person name="Ohm R.A."/>
            <person name="Patyshakuliyeva A."/>
            <person name="Rokas A."/>
            <person name="Ruiz-Duenas F.J."/>
            <person name="Sabat G."/>
            <person name="Salamov A."/>
            <person name="Samejima M."/>
            <person name="Schmutz J."/>
            <person name="Slot J.C."/>
            <person name="St John F."/>
            <person name="Stenlid J."/>
            <person name="Sun H."/>
            <person name="Sun S."/>
            <person name="Syed K."/>
            <person name="Tsang A."/>
            <person name="Wiebenga A."/>
            <person name="Young D."/>
            <person name="Pisabarro A."/>
            <person name="Eastwood D.C."/>
            <person name="Martin F."/>
            <person name="Cullen D."/>
            <person name="Grigoriev I.V."/>
            <person name="Hibbett D.S."/>
        </authorList>
    </citation>
    <scope>NUCLEOTIDE SEQUENCE [LARGE SCALE GENOMIC DNA]</scope>
    <source>
        <strain evidence="2 3">MD-104</strain>
    </source>
</reference>
<feature type="region of interest" description="Disordered" evidence="1">
    <location>
        <begin position="84"/>
        <end position="111"/>
    </location>
</feature>
<accession>A0A2H3JXQ2</accession>
<proteinExistence type="predicted"/>
<evidence type="ECO:0000313" key="3">
    <source>
        <dbReference type="Proteomes" id="UP000218811"/>
    </source>
</evidence>